<feature type="domain" description="Carbohydrate kinase PfkB" evidence="7">
    <location>
        <begin position="27"/>
        <end position="295"/>
    </location>
</feature>
<comment type="caution">
    <text evidence="8">The sequence shown here is derived from an EMBL/GenBank/DDBJ whole genome shotgun (WGS) entry which is preliminary data.</text>
</comment>
<evidence type="ECO:0000256" key="2">
    <source>
        <dbReference type="ARBA" id="ARBA00022679"/>
    </source>
</evidence>
<evidence type="ECO:0000256" key="1">
    <source>
        <dbReference type="ARBA" id="ARBA00010688"/>
    </source>
</evidence>
<organism evidence="8 9">
    <name type="scientific">Pseudonocardia halophobica</name>
    <dbReference type="NCBI Taxonomy" id="29401"/>
    <lineage>
        <taxon>Bacteria</taxon>
        <taxon>Bacillati</taxon>
        <taxon>Actinomycetota</taxon>
        <taxon>Actinomycetes</taxon>
        <taxon>Pseudonocardiales</taxon>
        <taxon>Pseudonocardiaceae</taxon>
        <taxon>Pseudonocardia</taxon>
    </lineage>
</organism>
<dbReference type="PIRSF" id="PIRSF000535">
    <property type="entry name" value="1PFK/6PFK/LacC"/>
    <property type="match status" value="1"/>
</dbReference>
<dbReference type="Gene3D" id="3.40.1190.20">
    <property type="match status" value="1"/>
</dbReference>
<sequence>MSDSCPPVVVFAPSPIITVTIEDRAGQPELHVHAGGQGVWQARMLAALGSPVRLCAGLGGETGRLLERMIAVDGVELRYVETAARNGGYVHDRREPDDEGRVEIAAELPAPLDRHELDGLYELTLAEGLQAGTVLLSGPQSETVVPSRLYQRLAGDLRANGVRVVADLAGERMEAVVEAGVDLLKVSDEELVAHSRAESTEVDDVVPAMRQLLKDGARAVVVSRAGEPALALDGESDTILTITPPPVQANDPRGAGDSQTAGMTARLAAGGSWEEVLKVGAACGALNVVRHGLGTGGAEAVQVLADRVQLAPLK</sequence>
<dbReference type="Pfam" id="PF00294">
    <property type="entry name" value="PfkB"/>
    <property type="match status" value="1"/>
</dbReference>
<dbReference type="PANTHER" id="PTHR46566:SF2">
    <property type="entry name" value="ATP-DEPENDENT 6-PHOSPHOFRUCTOKINASE ISOZYME 2"/>
    <property type="match status" value="1"/>
</dbReference>
<keyword evidence="9" id="KW-1185">Reference proteome</keyword>
<protein>
    <submittedName>
        <fullName evidence="8">1-phosphofructokinase</fullName>
    </submittedName>
</protein>
<dbReference type="AlphaFoldDB" id="A0A9W6NUA4"/>
<dbReference type="GO" id="GO:0005975">
    <property type="term" value="P:carbohydrate metabolic process"/>
    <property type="evidence" value="ECO:0007669"/>
    <property type="project" value="InterPro"/>
</dbReference>
<comment type="similarity">
    <text evidence="1">Belongs to the carbohydrate kinase PfkB family.</text>
</comment>
<reference evidence="8" key="2">
    <citation type="submission" date="2023-01" db="EMBL/GenBank/DDBJ databases">
        <authorList>
            <person name="Sun Q."/>
            <person name="Evtushenko L."/>
        </authorList>
    </citation>
    <scope>NUCLEOTIDE SEQUENCE</scope>
    <source>
        <strain evidence="8">VKM Ac-1069</strain>
    </source>
</reference>
<proteinExistence type="inferred from homology"/>
<keyword evidence="3" id="KW-0547">Nucleotide-binding</keyword>
<evidence type="ECO:0000313" key="8">
    <source>
        <dbReference type="EMBL" id="GLL10135.1"/>
    </source>
</evidence>
<keyword evidence="5" id="KW-0067">ATP-binding</keyword>
<dbReference type="PROSITE" id="PS00584">
    <property type="entry name" value="PFKB_KINASES_2"/>
    <property type="match status" value="1"/>
</dbReference>
<dbReference type="InterPro" id="IPR017583">
    <property type="entry name" value="Tagatose/fructose_Pkinase"/>
</dbReference>
<evidence type="ECO:0000259" key="7">
    <source>
        <dbReference type="Pfam" id="PF00294"/>
    </source>
</evidence>
<evidence type="ECO:0000313" key="9">
    <source>
        <dbReference type="Proteomes" id="UP001143463"/>
    </source>
</evidence>
<dbReference type="SUPFAM" id="SSF53613">
    <property type="entry name" value="Ribokinase-like"/>
    <property type="match status" value="1"/>
</dbReference>
<dbReference type="RefSeq" id="WP_037052726.1">
    <property type="nucleotide sequence ID" value="NZ_BAAAUZ010000001.1"/>
</dbReference>
<accession>A0A9W6NUA4</accession>
<dbReference type="Proteomes" id="UP001143463">
    <property type="component" value="Unassembled WGS sequence"/>
</dbReference>
<evidence type="ECO:0000256" key="3">
    <source>
        <dbReference type="ARBA" id="ARBA00022741"/>
    </source>
</evidence>
<dbReference type="GO" id="GO:0016773">
    <property type="term" value="F:phosphotransferase activity, alcohol group as acceptor"/>
    <property type="evidence" value="ECO:0007669"/>
    <property type="project" value="InterPro"/>
</dbReference>
<reference evidence="8" key="1">
    <citation type="journal article" date="2014" name="Int. J. Syst. Evol. Microbiol.">
        <title>Complete genome sequence of Corynebacterium casei LMG S-19264T (=DSM 44701T), isolated from a smear-ripened cheese.</title>
        <authorList>
            <consortium name="US DOE Joint Genome Institute (JGI-PGF)"/>
            <person name="Walter F."/>
            <person name="Albersmeier A."/>
            <person name="Kalinowski J."/>
            <person name="Ruckert C."/>
        </authorList>
    </citation>
    <scope>NUCLEOTIDE SEQUENCE</scope>
    <source>
        <strain evidence="8">VKM Ac-1069</strain>
    </source>
</reference>
<dbReference type="PANTHER" id="PTHR46566">
    <property type="entry name" value="1-PHOSPHOFRUCTOKINASE-RELATED"/>
    <property type="match status" value="1"/>
</dbReference>
<keyword evidence="4" id="KW-0418">Kinase</keyword>
<dbReference type="InterPro" id="IPR002173">
    <property type="entry name" value="Carboh/pur_kinase_PfkB_CS"/>
</dbReference>
<evidence type="ECO:0000256" key="4">
    <source>
        <dbReference type="ARBA" id="ARBA00022777"/>
    </source>
</evidence>
<gene>
    <name evidence="8" type="primary">fruK_1</name>
    <name evidence="8" type="ORF">GCM10017577_12750</name>
</gene>
<evidence type="ECO:0000256" key="5">
    <source>
        <dbReference type="ARBA" id="ARBA00022840"/>
    </source>
</evidence>
<dbReference type="GO" id="GO:0016301">
    <property type="term" value="F:kinase activity"/>
    <property type="evidence" value="ECO:0007669"/>
    <property type="project" value="UniProtKB-KW"/>
</dbReference>
<dbReference type="InterPro" id="IPR011611">
    <property type="entry name" value="PfkB_dom"/>
</dbReference>
<keyword evidence="2 6" id="KW-0808">Transferase</keyword>
<evidence type="ECO:0000256" key="6">
    <source>
        <dbReference type="PIRNR" id="PIRNR000535"/>
    </source>
</evidence>
<dbReference type="GO" id="GO:0005524">
    <property type="term" value="F:ATP binding"/>
    <property type="evidence" value="ECO:0007669"/>
    <property type="project" value="UniProtKB-KW"/>
</dbReference>
<name>A0A9W6NUA4_9PSEU</name>
<dbReference type="InterPro" id="IPR029056">
    <property type="entry name" value="Ribokinase-like"/>
</dbReference>
<dbReference type="EMBL" id="BSFQ01000004">
    <property type="protein sequence ID" value="GLL10135.1"/>
    <property type="molecule type" value="Genomic_DNA"/>
</dbReference>